<feature type="transmembrane region" description="Helical" evidence="7">
    <location>
        <begin position="440"/>
        <end position="459"/>
    </location>
</feature>
<dbReference type="SUPFAM" id="SSF56112">
    <property type="entry name" value="Protein kinase-like (PK-like)"/>
    <property type="match status" value="1"/>
</dbReference>
<evidence type="ECO:0000313" key="9">
    <source>
        <dbReference type="EMBL" id="MDC0681442.1"/>
    </source>
</evidence>
<evidence type="ECO:0000256" key="2">
    <source>
        <dbReference type="ARBA" id="ARBA00022741"/>
    </source>
</evidence>
<feature type="binding site" evidence="5">
    <location>
        <position position="76"/>
    </location>
    <ligand>
        <name>ATP</name>
        <dbReference type="ChEBI" id="CHEBI:30616"/>
    </ligand>
</feature>
<dbReference type="PANTHER" id="PTHR43289:SF6">
    <property type="entry name" value="SERINE_THREONINE-PROTEIN KINASE NEKL-3"/>
    <property type="match status" value="1"/>
</dbReference>
<dbReference type="EMBL" id="JAQNDK010000003">
    <property type="protein sequence ID" value="MDC0681442.1"/>
    <property type="molecule type" value="Genomic_DNA"/>
</dbReference>
<dbReference type="SMART" id="SM00220">
    <property type="entry name" value="S_TKc"/>
    <property type="match status" value="1"/>
</dbReference>
<evidence type="ECO:0000256" key="5">
    <source>
        <dbReference type="PROSITE-ProRule" id="PRU10141"/>
    </source>
</evidence>
<dbReference type="CDD" id="cd14014">
    <property type="entry name" value="STKc_PknB_like"/>
    <property type="match status" value="1"/>
</dbReference>
<protein>
    <submittedName>
        <fullName evidence="9">Protein kinase</fullName>
    </submittedName>
</protein>
<dbReference type="Proteomes" id="UP001217485">
    <property type="component" value="Unassembled WGS sequence"/>
</dbReference>
<feature type="region of interest" description="Disordered" evidence="6">
    <location>
        <begin position="357"/>
        <end position="402"/>
    </location>
</feature>
<keyword evidence="4 5" id="KW-0067">ATP-binding</keyword>
<dbReference type="PROSITE" id="PS50011">
    <property type="entry name" value="PROTEIN_KINASE_DOM"/>
    <property type="match status" value="1"/>
</dbReference>
<keyword evidence="10" id="KW-1185">Reference proteome</keyword>
<dbReference type="InterPro" id="IPR011009">
    <property type="entry name" value="Kinase-like_dom_sf"/>
</dbReference>
<dbReference type="RefSeq" id="WP_272098539.1">
    <property type="nucleotide sequence ID" value="NZ_JAQNDK010000003.1"/>
</dbReference>
<proteinExistence type="predicted"/>
<dbReference type="Pfam" id="PF00069">
    <property type="entry name" value="Pkinase"/>
    <property type="match status" value="1"/>
</dbReference>
<dbReference type="PROSITE" id="PS00108">
    <property type="entry name" value="PROTEIN_KINASE_ST"/>
    <property type="match status" value="1"/>
</dbReference>
<feature type="compositionally biased region" description="Gly residues" evidence="6">
    <location>
        <begin position="362"/>
        <end position="375"/>
    </location>
</feature>
<evidence type="ECO:0000256" key="4">
    <source>
        <dbReference type="ARBA" id="ARBA00022840"/>
    </source>
</evidence>
<feature type="region of interest" description="Disordered" evidence="6">
    <location>
        <begin position="463"/>
        <end position="585"/>
    </location>
</feature>
<evidence type="ECO:0000259" key="8">
    <source>
        <dbReference type="PROSITE" id="PS50011"/>
    </source>
</evidence>
<comment type="caution">
    <text evidence="9">The sequence shown here is derived from an EMBL/GenBank/DDBJ whole genome shotgun (WGS) entry which is preliminary data.</text>
</comment>
<keyword evidence="7" id="KW-0812">Transmembrane</keyword>
<dbReference type="PROSITE" id="PS00107">
    <property type="entry name" value="PROTEIN_KINASE_ATP"/>
    <property type="match status" value="1"/>
</dbReference>
<feature type="domain" description="Protein kinase" evidence="8">
    <location>
        <begin position="47"/>
        <end position="310"/>
    </location>
</feature>
<dbReference type="Gene3D" id="1.10.510.10">
    <property type="entry name" value="Transferase(Phosphotransferase) domain 1"/>
    <property type="match status" value="1"/>
</dbReference>
<keyword evidence="7" id="KW-0472">Membrane</keyword>
<gene>
    <name evidence="9" type="ORF">POL72_27120</name>
</gene>
<evidence type="ECO:0000256" key="3">
    <source>
        <dbReference type="ARBA" id="ARBA00022777"/>
    </source>
</evidence>
<feature type="compositionally biased region" description="Low complexity" evidence="6">
    <location>
        <begin position="324"/>
        <end position="340"/>
    </location>
</feature>
<accession>A0ABT5C8F7</accession>
<name>A0ABT5C8F7_9BACT</name>
<dbReference type="InterPro" id="IPR008271">
    <property type="entry name" value="Ser/Thr_kinase_AS"/>
</dbReference>
<dbReference type="PANTHER" id="PTHR43289">
    <property type="entry name" value="MITOGEN-ACTIVATED PROTEIN KINASE KINASE KINASE 20-RELATED"/>
    <property type="match status" value="1"/>
</dbReference>
<organism evidence="9 10">
    <name type="scientific">Sorangium atrum</name>
    <dbReference type="NCBI Taxonomy" id="2995308"/>
    <lineage>
        <taxon>Bacteria</taxon>
        <taxon>Pseudomonadati</taxon>
        <taxon>Myxococcota</taxon>
        <taxon>Polyangia</taxon>
        <taxon>Polyangiales</taxon>
        <taxon>Polyangiaceae</taxon>
        <taxon>Sorangium</taxon>
    </lineage>
</organism>
<feature type="region of interest" description="Disordered" evidence="6">
    <location>
        <begin position="321"/>
        <end position="340"/>
    </location>
</feature>
<dbReference type="InterPro" id="IPR000719">
    <property type="entry name" value="Prot_kinase_dom"/>
</dbReference>
<dbReference type="InterPro" id="IPR017441">
    <property type="entry name" value="Protein_kinase_ATP_BS"/>
</dbReference>
<reference evidence="9 10" key="1">
    <citation type="submission" date="2023-01" db="EMBL/GenBank/DDBJ databases">
        <title>Minimal conservation of predation-associated metabolite biosynthetic gene clusters underscores biosynthetic potential of Myxococcota including descriptions for ten novel species: Archangium lansinium sp. nov., Myxococcus landrumus sp. nov., Nannocystis bai.</title>
        <authorList>
            <person name="Ahearne A."/>
            <person name="Stevens C."/>
            <person name="Dowd S."/>
        </authorList>
    </citation>
    <scope>NUCLEOTIDE SEQUENCE [LARGE SCALE GENOMIC DNA]</scope>
    <source>
        <strain evidence="9 10">WIWO2</strain>
    </source>
</reference>
<evidence type="ECO:0000256" key="6">
    <source>
        <dbReference type="SAM" id="MobiDB-lite"/>
    </source>
</evidence>
<dbReference type="Gene3D" id="3.30.200.20">
    <property type="entry name" value="Phosphorylase Kinase, domain 1"/>
    <property type="match status" value="1"/>
</dbReference>
<evidence type="ECO:0000256" key="7">
    <source>
        <dbReference type="SAM" id="Phobius"/>
    </source>
</evidence>
<keyword evidence="2 5" id="KW-0547">Nucleotide-binding</keyword>
<evidence type="ECO:0000313" key="10">
    <source>
        <dbReference type="Proteomes" id="UP001217485"/>
    </source>
</evidence>
<feature type="compositionally biased region" description="Low complexity" evidence="6">
    <location>
        <begin position="471"/>
        <end position="560"/>
    </location>
</feature>
<keyword evidence="7" id="KW-1133">Transmembrane helix</keyword>
<keyword evidence="3 9" id="KW-0418">Kinase</keyword>
<dbReference type="GO" id="GO:0016301">
    <property type="term" value="F:kinase activity"/>
    <property type="evidence" value="ECO:0007669"/>
    <property type="project" value="UniProtKB-KW"/>
</dbReference>
<keyword evidence="1" id="KW-0808">Transferase</keyword>
<sequence>MATCPACRSVYPEDVATCPEHGGALLPDEAFSDEDAQLPPGAMLGEYRVERMLGAGTFGDVYAGEQPLIGKRVAIKVLNRRFASDPTVVSRFVGEARAVNRIRHRNIIDIFSFGVVDGRHYFIMELLDGLTLGALIRREGRLSPGRAVPILEGIADALDAAHAAGITHRDLKPENIFVAIEKGGRYFPKLLDFGVAKLADEALAHKTATGVAIGTPAYMSPEQVRGKGVDHRSDIYALGVIAHEVLTGALVFQGESMMDVMMMHLLQEPPRASEACADLPPELDAPVTAMLAKRAEDRPPSAGAAVQAFVEQVRKLGLEGLDGAGASRPRSSARVVSVGSQDVSSEAATAVVDALDPEEGSGAAGGGASGNGGSSGTLRSPGGSGAVVAGRTQPMPPGSVAPADVGRTVALAPLAEPARTAALAPLAEAVQAPRTRARRAGVLAVLLLGGAMAVAIAWLRPGGEGASTRDAAPTATTGAPPGAADVTGAPSSAVGPLGAPLAGAGATGAPSGAADPSGAPPVAGAASGLQAAPGAAADGSAPPAPAAGAASAASTTAPSGVRASHPRKYHTDLEKPAFGSFRGAP</sequence>
<evidence type="ECO:0000256" key="1">
    <source>
        <dbReference type="ARBA" id="ARBA00022679"/>
    </source>
</evidence>